<dbReference type="SFLD" id="SFLDG01099">
    <property type="entry name" value="Uncharacterised_Radical_SAM_Su"/>
    <property type="match status" value="1"/>
</dbReference>
<keyword evidence="3 5" id="KW-0408">Iron</keyword>
<evidence type="ECO:0000256" key="3">
    <source>
        <dbReference type="ARBA" id="ARBA00023004"/>
    </source>
</evidence>
<evidence type="ECO:0000313" key="7">
    <source>
        <dbReference type="EMBL" id="GBC63275.1"/>
    </source>
</evidence>
<dbReference type="InterPro" id="IPR007197">
    <property type="entry name" value="rSAM"/>
</dbReference>
<dbReference type="GO" id="GO:0051536">
    <property type="term" value="F:iron-sulfur cluster binding"/>
    <property type="evidence" value="ECO:0007669"/>
    <property type="project" value="UniProtKB-KW"/>
</dbReference>
<dbReference type="InterPro" id="IPR013785">
    <property type="entry name" value="Aldolase_TIM"/>
</dbReference>
<dbReference type="Proteomes" id="UP000288096">
    <property type="component" value="Unassembled WGS sequence"/>
</dbReference>
<comment type="caution">
    <text evidence="7">The sequence shown here is derived from an EMBL/GenBank/DDBJ whole genome shotgun (WGS) entry which is preliminary data.</text>
</comment>
<dbReference type="PIRSF" id="PIRSF004869">
    <property type="entry name" value="PflX_prd"/>
    <property type="match status" value="1"/>
</dbReference>
<accession>A0A401G244</accession>
<reference evidence="8" key="1">
    <citation type="submission" date="2017-11" db="EMBL/GenBank/DDBJ databases">
        <authorList>
            <person name="Watanabe M."/>
            <person name="Kojima H."/>
        </authorList>
    </citation>
    <scope>NUCLEOTIDE SEQUENCE [LARGE SCALE GENOMIC DNA]</scope>
    <source>
        <strain evidence="8">Tokyo 01</strain>
    </source>
</reference>
<feature type="binding site" evidence="5">
    <location>
        <position position="85"/>
    </location>
    <ligand>
        <name>[4Fe-4S] cluster</name>
        <dbReference type="ChEBI" id="CHEBI:49883"/>
        <note>4Fe-4S-S-AdoMet</note>
    </ligand>
</feature>
<feature type="binding site" evidence="5">
    <location>
        <position position="92"/>
    </location>
    <ligand>
        <name>[4Fe-4S] cluster</name>
        <dbReference type="ChEBI" id="CHEBI:49883"/>
        <note>4Fe-4S-S-AdoMet</note>
    </ligand>
</feature>
<evidence type="ECO:0000256" key="1">
    <source>
        <dbReference type="ARBA" id="ARBA00022691"/>
    </source>
</evidence>
<keyword evidence="4 5" id="KW-0411">Iron-sulfur</keyword>
<keyword evidence="2 5" id="KW-0479">Metal-binding</keyword>
<dbReference type="InterPro" id="IPR016431">
    <property type="entry name" value="Pyrv-formate_lyase-activ_prd"/>
</dbReference>
<reference evidence="8" key="2">
    <citation type="submission" date="2019-01" db="EMBL/GenBank/DDBJ databases">
        <title>Genome sequence of Desulfonema ishimotonii strain Tokyo 01.</title>
        <authorList>
            <person name="Fukui M."/>
        </authorList>
    </citation>
    <scope>NUCLEOTIDE SEQUENCE [LARGE SCALE GENOMIC DNA]</scope>
    <source>
        <strain evidence="8">Tokyo 01</strain>
    </source>
</reference>
<dbReference type="AlphaFoldDB" id="A0A401G244"/>
<evidence type="ECO:0000256" key="4">
    <source>
        <dbReference type="ARBA" id="ARBA00023014"/>
    </source>
</evidence>
<evidence type="ECO:0000256" key="2">
    <source>
        <dbReference type="ARBA" id="ARBA00022723"/>
    </source>
</evidence>
<sequence>MTESEPVCIETFKRGILRERVSQARRILKACTLCPRRCGINRLAGETGICKTGEKAWVSSYGPHFGEESPLVGDDGSGTIFFTHCNLMCVFCQNYDISHKGEGNEATAEQLAQIMVALQSQGCHNINLVTPSHVVPQILEALEIAIPEGLRLPLVFNTGGYDRVETLRLLDGVVDIYMPDFKFWNPDIAGAACDAADYPAVARNALTEMHRQVGDLVIDPSGIARRGLLIRHLVLPGGLAGTREVMRFIATRISRESYVNIMSQYRPCGRAASVPGLGEFPTREDYDAAVQAAREEGIHRLDTPRRVFVMG</sequence>
<name>A0A401G244_9BACT</name>
<dbReference type="Gene3D" id="3.20.20.70">
    <property type="entry name" value="Aldolase class I"/>
    <property type="match status" value="1"/>
</dbReference>
<dbReference type="SUPFAM" id="SSF102114">
    <property type="entry name" value="Radical SAM enzymes"/>
    <property type="match status" value="1"/>
</dbReference>
<keyword evidence="1 5" id="KW-0949">S-adenosyl-L-methionine</keyword>
<dbReference type="GO" id="GO:0003824">
    <property type="term" value="F:catalytic activity"/>
    <property type="evidence" value="ECO:0007669"/>
    <property type="project" value="InterPro"/>
</dbReference>
<evidence type="ECO:0000256" key="5">
    <source>
        <dbReference type="PIRSR" id="PIRSR004869-50"/>
    </source>
</evidence>
<dbReference type="InterPro" id="IPR040085">
    <property type="entry name" value="MJ0674-like"/>
</dbReference>
<dbReference type="InterPro" id="IPR058240">
    <property type="entry name" value="rSAM_sf"/>
</dbReference>
<feature type="domain" description="Radical SAM core" evidence="6">
    <location>
        <begin position="80"/>
        <end position="188"/>
    </location>
</feature>
<dbReference type="SFLD" id="SFLDS00029">
    <property type="entry name" value="Radical_SAM"/>
    <property type="match status" value="1"/>
</dbReference>
<gene>
    <name evidence="7" type="ORF">DENIS_4269</name>
</gene>
<dbReference type="EMBL" id="BEXT01000001">
    <property type="protein sequence ID" value="GBC63275.1"/>
    <property type="molecule type" value="Genomic_DNA"/>
</dbReference>
<feature type="binding site" evidence="5">
    <location>
        <position position="89"/>
    </location>
    <ligand>
        <name>[4Fe-4S] cluster</name>
        <dbReference type="ChEBI" id="CHEBI:49883"/>
        <note>4Fe-4S-S-AdoMet</note>
    </ligand>
</feature>
<evidence type="ECO:0000313" key="8">
    <source>
        <dbReference type="Proteomes" id="UP000288096"/>
    </source>
</evidence>
<comment type="cofactor">
    <cofactor evidence="5">
        <name>[4Fe-4S] cluster</name>
        <dbReference type="ChEBI" id="CHEBI:49883"/>
    </cofactor>
    <text evidence="5">Binds 1 [4Fe-4S] cluster. The cluster is coordinated with 3 cysteines and an exchangeable S-adenosyl-L-methionine.</text>
</comment>
<keyword evidence="8" id="KW-1185">Reference proteome</keyword>
<proteinExistence type="predicted"/>
<evidence type="ECO:0000259" key="6">
    <source>
        <dbReference type="Pfam" id="PF04055"/>
    </source>
</evidence>
<protein>
    <submittedName>
        <fullName evidence="7">Radical SAM protein</fullName>
    </submittedName>
</protein>
<dbReference type="PANTHER" id="PTHR43075:SF1">
    <property type="entry name" value="FORMATE LYASE ACTIVATING ENZYME, PUTATIVE (AFU_ORTHOLOGUE AFUA_2G15630)-RELATED"/>
    <property type="match status" value="1"/>
</dbReference>
<dbReference type="GO" id="GO:0046872">
    <property type="term" value="F:metal ion binding"/>
    <property type="evidence" value="ECO:0007669"/>
    <property type="project" value="UniProtKB-KW"/>
</dbReference>
<dbReference type="RefSeq" id="WP_124330363.1">
    <property type="nucleotide sequence ID" value="NZ_BEXT01000001.1"/>
</dbReference>
<organism evidence="7 8">
    <name type="scientific">Desulfonema ishimotonii</name>
    <dbReference type="NCBI Taxonomy" id="45657"/>
    <lineage>
        <taxon>Bacteria</taxon>
        <taxon>Pseudomonadati</taxon>
        <taxon>Thermodesulfobacteriota</taxon>
        <taxon>Desulfobacteria</taxon>
        <taxon>Desulfobacterales</taxon>
        <taxon>Desulfococcaceae</taxon>
        <taxon>Desulfonema</taxon>
    </lineage>
</organism>
<dbReference type="OrthoDB" id="9782387at2"/>
<dbReference type="PANTHER" id="PTHR43075">
    <property type="entry name" value="FORMATE LYASE ACTIVATING ENZYME, PUTATIVE (AFU_ORTHOLOGUE AFUA_2G15630)-RELATED"/>
    <property type="match status" value="1"/>
</dbReference>
<dbReference type="Pfam" id="PF04055">
    <property type="entry name" value="Radical_SAM"/>
    <property type="match status" value="1"/>
</dbReference>